<evidence type="ECO:0000313" key="4">
    <source>
        <dbReference type="Proteomes" id="UP000244223"/>
    </source>
</evidence>
<proteinExistence type="inferred from homology"/>
<evidence type="ECO:0000313" key="3">
    <source>
        <dbReference type="EMBL" id="PTQ87161.1"/>
    </source>
</evidence>
<evidence type="ECO:0000256" key="2">
    <source>
        <dbReference type="SAM" id="Coils"/>
    </source>
</evidence>
<dbReference type="GO" id="GO:0015562">
    <property type="term" value="F:efflux transmembrane transporter activity"/>
    <property type="evidence" value="ECO:0007669"/>
    <property type="project" value="InterPro"/>
</dbReference>
<dbReference type="SUPFAM" id="SSF56954">
    <property type="entry name" value="Outer membrane efflux proteins (OEP)"/>
    <property type="match status" value="1"/>
</dbReference>
<dbReference type="InterPro" id="IPR010131">
    <property type="entry name" value="MdtP/NodT-like"/>
</dbReference>
<feature type="coiled-coil region" evidence="2">
    <location>
        <begin position="302"/>
        <end position="354"/>
    </location>
</feature>
<protein>
    <submittedName>
        <fullName evidence="3">Cobalt-zinc-cadmium efflux system outer membrane protein</fullName>
    </submittedName>
</protein>
<evidence type="ECO:0000256" key="1">
    <source>
        <dbReference type="ARBA" id="ARBA00007613"/>
    </source>
</evidence>
<reference evidence="3 4" key="1">
    <citation type="submission" date="2018-04" db="EMBL/GenBank/DDBJ databases">
        <title>Genomic Encyclopedia of Archaeal and Bacterial Type Strains, Phase II (KMG-II): from individual species to whole genera.</title>
        <authorList>
            <person name="Goeker M."/>
        </authorList>
    </citation>
    <scope>NUCLEOTIDE SEQUENCE [LARGE SCALE GENOMIC DNA]</scope>
    <source>
        <strain evidence="3 4">DSM 5822</strain>
    </source>
</reference>
<keyword evidence="4" id="KW-1185">Reference proteome</keyword>
<organism evidence="3 4">
    <name type="scientific">Agitococcus lubricus</name>
    <dbReference type="NCBI Taxonomy" id="1077255"/>
    <lineage>
        <taxon>Bacteria</taxon>
        <taxon>Pseudomonadati</taxon>
        <taxon>Pseudomonadota</taxon>
        <taxon>Gammaproteobacteria</taxon>
        <taxon>Moraxellales</taxon>
        <taxon>Moraxellaceae</taxon>
        <taxon>Agitococcus</taxon>
    </lineage>
</organism>
<dbReference type="AlphaFoldDB" id="A0A2T5ITH8"/>
<dbReference type="EMBL" id="QAON01000022">
    <property type="protein sequence ID" value="PTQ87161.1"/>
    <property type="molecule type" value="Genomic_DNA"/>
</dbReference>
<dbReference type="Pfam" id="PF02321">
    <property type="entry name" value="OEP"/>
    <property type="match status" value="2"/>
</dbReference>
<dbReference type="RefSeq" id="WP_107866899.1">
    <property type="nucleotide sequence ID" value="NZ_QAON01000022.1"/>
</dbReference>
<dbReference type="InterPro" id="IPR003423">
    <property type="entry name" value="OMP_efflux"/>
</dbReference>
<comment type="caution">
    <text evidence="3">The sequence shown here is derived from an EMBL/GenBank/DDBJ whole genome shotgun (WGS) entry which is preliminary data.</text>
</comment>
<keyword evidence="2" id="KW-0175">Coiled coil</keyword>
<sequence length="416" mass="45485">MFRFSLFSLSFIGMNLLFPDSGHADVPLALPTAIERVLSQNPALQASAQQVEAALGRQTQAAVFPNPTLSVALEDLGGQSGSSPSRASTIINFSQSVELGRKRDYRTAIATVNTREAEQALLLRRLDMVRDTRLAFVEVQAAAARLRLAQEAQALALDFKSIVQTRVTAGKVSPIEASRALVAFKVAEQRTVRAERALAQARYQLAALWGGQPAVTEISVPLELPVVEESLTVDPLVAHPTIKQMTLAVQRQQVAVRASDAQRIPDVTVSAGVKREAVTQENSLQVGISVPLPFFDRRQGERHAARAELGVAEAELESARLRLESDIARERQRLTATRAEVMNLRENVLSLAEQTFSLSQEGYRAGKFSLLDVLDTEQALLEVRNTYLETLVGYHHSAIALDRLLGREPISAEITP</sequence>
<dbReference type="Proteomes" id="UP000244223">
    <property type="component" value="Unassembled WGS sequence"/>
</dbReference>
<dbReference type="PANTHER" id="PTHR30203:SF24">
    <property type="entry name" value="BLR4935 PROTEIN"/>
    <property type="match status" value="1"/>
</dbReference>
<accession>A0A2T5ITH8</accession>
<name>A0A2T5ITH8_9GAMM</name>
<dbReference type="OrthoDB" id="6716807at2"/>
<comment type="similarity">
    <text evidence="1">Belongs to the outer membrane factor (OMF) (TC 1.B.17) family.</text>
</comment>
<dbReference type="PANTHER" id="PTHR30203">
    <property type="entry name" value="OUTER MEMBRANE CATION EFFLUX PROTEIN"/>
    <property type="match status" value="1"/>
</dbReference>
<dbReference type="Gene3D" id="1.20.1600.10">
    <property type="entry name" value="Outer membrane efflux proteins (OEP)"/>
    <property type="match status" value="1"/>
</dbReference>
<gene>
    <name evidence="3" type="ORF">C8N29_12227</name>
</gene>